<dbReference type="Pfam" id="PF00874">
    <property type="entry name" value="PRD"/>
    <property type="match status" value="2"/>
</dbReference>
<dbReference type="PANTHER" id="PTHR30185">
    <property type="entry name" value="CRYPTIC BETA-GLUCOSIDE BGL OPERON ANTITERMINATOR"/>
    <property type="match status" value="1"/>
</dbReference>
<evidence type="ECO:0000313" key="4">
    <source>
        <dbReference type="Proteomes" id="UP001230220"/>
    </source>
</evidence>
<proteinExistence type="predicted"/>
<dbReference type="NCBIfam" id="NF046042">
    <property type="entry name" value="LicT"/>
    <property type="match status" value="1"/>
</dbReference>
<keyword evidence="1" id="KW-0677">Repeat</keyword>
<dbReference type="SUPFAM" id="SSF63520">
    <property type="entry name" value="PTS-regulatory domain, PRD"/>
    <property type="match status" value="2"/>
</dbReference>
<dbReference type="EMBL" id="JAUSUR010000002">
    <property type="protein sequence ID" value="MDQ0360659.1"/>
    <property type="molecule type" value="Genomic_DNA"/>
</dbReference>
<dbReference type="InterPro" id="IPR036650">
    <property type="entry name" value="CAT_RNA-bd_dom_sf"/>
</dbReference>
<name>A0ABU0E1A8_9FIRM</name>
<feature type="domain" description="PRD" evidence="2">
    <location>
        <begin position="65"/>
        <end position="169"/>
    </location>
</feature>
<dbReference type="InterPro" id="IPR011608">
    <property type="entry name" value="PRD"/>
</dbReference>
<dbReference type="Pfam" id="PF03123">
    <property type="entry name" value="CAT_RBD"/>
    <property type="match status" value="1"/>
</dbReference>
<dbReference type="Gene3D" id="1.10.1790.10">
    <property type="entry name" value="PRD domain"/>
    <property type="match status" value="1"/>
</dbReference>
<keyword evidence="4" id="KW-1185">Reference proteome</keyword>
<dbReference type="SMART" id="SM01061">
    <property type="entry name" value="CAT_RBD"/>
    <property type="match status" value="1"/>
</dbReference>
<dbReference type="Gene3D" id="1.20.890.100">
    <property type="match status" value="1"/>
</dbReference>
<dbReference type="Gene3D" id="1.20.58.1950">
    <property type="match status" value="1"/>
</dbReference>
<dbReference type="RefSeq" id="WP_307406733.1">
    <property type="nucleotide sequence ID" value="NZ_JAUSUR010000002.1"/>
</dbReference>
<dbReference type="PANTHER" id="PTHR30185:SF15">
    <property type="entry name" value="CRYPTIC BETA-GLUCOSIDE BGL OPERON ANTITERMINATOR"/>
    <property type="match status" value="1"/>
</dbReference>
<dbReference type="Proteomes" id="UP001230220">
    <property type="component" value="Unassembled WGS sequence"/>
</dbReference>
<dbReference type="PROSITE" id="PS51372">
    <property type="entry name" value="PRD_2"/>
    <property type="match status" value="2"/>
</dbReference>
<dbReference type="InterPro" id="IPR050661">
    <property type="entry name" value="BglG_antiterminators"/>
</dbReference>
<evidence type="ECO:0000259" key="2">
    <source>
        <dbReference type="PROSITE" id="PS51372"/>
    </source>
</evidence>
<protein>
    <submittedName>
        <fullName evidence="3">Beta-glucoside operon transcriptional antiterminator</fullName>
    </submittedName>
</protein>
<evidence type="ECO:0000256" key="1">
    <source>
        <dbReference type="ARBA" id="ARBA00022737"/>
    </source>
</evidence>
<gene>
    <name evidence="3" type="ORF">J2S15_001404</name>
</gene>
<evidence type="ECO:0000313" key="3">
    <source>
        <dbReference type="EMBL" id="MDQ0360659.1"/>
    </source>
</evidence>
<organism evidence="3 4">
    <name type="scientific">Breznakia pachnodae</name>
    <dbReference type="NCBI Taxonomy" id="265178"/>
    <lineage>
        <taxon>Bacteria</taxon>
        <taxon>Bacillati</taxon>
        <taxon>Bacillota</taxon>
        <taxon>Erysipelotrichia</taxon>
        <taxon>Erysipelotrichales</taxon>
        <taxon>Erysipelotrichaceae</taxon>
        <taxon>Breznakia</taxon>
    </lineage>
</organism>
<comment type="caution">
    <text evidence="3">The sequence shown here is derived from an EMBL/GenBank/DDBJ whole genome shotgun (WGS) entry which is preliminary data.</text>
</comment>
<reference evidence="3 4" key="1">
    <citation type="submission" date="2023-07" db="EMBL/GenBank/DDBJ databases">
        <title>Genomic Encyclopedia of Type Strains, Phase IV (KMG-IV): sequencing the most valuable type-strain genomes for metagenomic binning, comparative biology and taxonomic classification.</title>
        <authorList>
            <person name="Goeker M."/>
        </authorList>
    </citation>
    <scope>NUCLEOTIDE SEQUENCE [LARGE SCALE GENOMIC DNA]</scope>
    <source>
        <strain evidence="3 4">DSM 16784</strain>
    </source>
</reference>
<dbReference type="SUPFAM" id="SSF50151">
    <property type="entry name" value="SacY-like RNA-binding domain"/>
    <property type="match status" value="1"/>
</dbReference>
<sequence>MKKLVIMRIYNNNVIQAKDENDIDKILIGKGLGFNKKIGEIIDEETATQIFIEKESNDLMNLINNISPDIFELSSEIIEYAQSLLKTKFHNNIYLTLTDHLNFAIERQKDGIKFKNMMLWDLKRFYPEEYAVALASLNMVELKTGIHFPEDEAGYIVFHFVNAMYGDDTHLSQQITKLIQEIVQIIRIHLAIILDEGTMNYSRLITHLKYFAYRILRGERLEEDDDLLRNIKINYVEAYNCSIKIKQFIEKKYNVDIQDNELLYLTIHIQRILRDEKKDRIVTEKA</sequence>
<dbReference type="InterPro" id="IPR036634">
    <property type="entry name" value="PRD_sf"/>
</dbReference>
<dbReference type="InterPro" id="IPR004341">
    <property type="entry name" value="CAT_RNA-bd_dom"/>
</dbReference>
<dbReference type="Gene3D" id="2.30.24.10">
    <property type="entry name" value="CAT RNA-binding domain"/>
    <property type="match status" value="1"/>
</dbReference>
<accession>A0ABU0E1A8</accession>
<feature type="domain" description="PRD" evidence="2">
    <location>
        <begin position="170"/>
        <end position="279"/>
    </location>
</feature>